<evidence type="ECO:0000313" key="3">
    <source>
        <dbReference type="Proteomes" id="UP000472277"/>
    </source>
</evidence>
<dbReference type="Proteomes" id="UP000472277">
    <property type="component" value="Chromosome 33"/>
</dbReference>
<organism evidence="2 3">
    <name type="scientific">Salmo trutta</name>
    <name type="common">Brown trout</name>
    <dbReference type="NCBI Taxonomy" id="8032"/>
    <lineage>
        <taxon>Eukaryota</taxon>
        <taxon>Metazoa</taxon>
        <taxon>Chordata</taxon>
        <taxon>Craniata</taxon>
        <taxon>Vertebrata</taxon>
        <taxon>Euteleostomi</taxon>
        <taxon>Actinopterygii</taxon>
        <taxon>Neopterygii</taxon>
        <taxon>Teleostei</taxon>
        <taxon>Protacanthopterygii</taxon>
        <taxon>Salmoniformes</taxon>
        <taxon>Salmonidae</taxon>
        <taxon>Salmoninae</taxon>
        <taxon>Salmo</taxon>
    </lineage>
</organism>
<dbReference type="AlphaFoldDB" id="A0A674BN41"/>
<dbReference type="InParanoid" id="A0A674BN41"/>
<protein>
    <submittedName>
        <fullName evidence="2">Uncharacterized protein</fullName>
    </submittedName>
</protein>
<name>A0A674BN41_SALTR</name>
<accession>A0A674BN41</accession>
<feature type="compositionally biased region" description="Basic and acidic residues" evidence="1">
    <location>
        <begin position="1"/>
        <end position="24"/>
    </location>
</feature>
<proteinExistence type="predicted"/>
<dbReference type="Ensembl" id="ENSSTUT00000077141.1">
    <property type="protein sequence ID" value="ENSSTUP00000072673.1"/>
    <property type="gene ID" value="ENSSTUG00000031783.1"/>
</dbReference>
<reference evidence="2" key="1">
    <citation type="submission" date="2025-08" db="UniProtKB">
        <authorList>
            <consortium name="Ensembl"/>
        </authorList>
    </citation>
    <scope>IDENTIFICATION</scope>
</reference>
<dbReference type="GeneTree" id="ENSGT01130000282150"/>
<feature type="region of interest" description="Disordered" evidence="1">
    <location>
        <begin position="1"/>
        <end position="60"/>
    </location>
</feature>
<dbReference type="OMA" id="HERKEQH"/>
<sequence length="167" mass="18638">VGEELDRSEEQGWEAEKSTHHPDNEADPAGPGWFSSPALGRQGTGQHQVPVHTHQRKEQDAAVVVHPNDNVYQLTHKLTKWPMKLLYDRNHPEGQAGHHEEVCSSQVPQVDVCHCAVSLLEAEHTQHEGVAYHSQQADDGHVNWLDGVHPIPGCCVVTLHERVHRPV</sequence>
<reference evidence="2" key="2">
    <citation type="submission" date="2025-09" db="UniProtKB">
        <authorList>
            <consortium name="Ensembl"/>
        </authorList>
    </citation>
    <scope>IDENTIFICATION</scope>
</reference>
<evidence type="ECO:0000313" key="2">
    <source>
        <dbReference type="Ensembl" id="ENSSTUP00000072673.1"/>
    </source>
</evidence>
<evidence type="ECO:0000256" key="1">
    <source>
        <dbReference type="SAM" id="MobiDB-lite"/>
    </source>
</evidence>
<keyword evidence="3" id="KW-1185">Reference proteome</keyword>